<evidence type="ECO:0000256" key="1">
    <source>
        <dbReference type="SAM" id="MobiDB-lite"/>
    </source>
</evidence>
<feature type="compositionally biased region" description="Polar residues" evidence="1">
    <location>
        <begin position="372"/>
        <end position="385"/>
    </location>
</feature>
<dbReference type="OrthoDB" id="5969911at2"/>
<evidence type="ECO:0000313" key="3">
    <source>
        <dbReference type="EMBL" id="EFV14725.1"/>
    </source>
</evidence>
<dbReference type="Proteomes" id="UP000004816">
    <property type="component" value="Unassembled WGS sequence"/>
</dbReference>
<feature type="compositionally biased region" description="Basic and acidic residues" evidence="1">
    <location>
        <begin position="565"/>
        <end position="583"/>
    </location>
</feature>
<feature type="region of interest" description="Disordered" evidence="1">
    <location>
        <begin position="312"/>
        <end position="583"/>
    </location>
</feature>
<dbReference type="SUPFAM" id="SSF53474">
    <property type="entry name" value="alpha/beta-Hydrolases"/>
    <property type="match status" value="1"/>
</dbReference>
<sequence length="1195" mass="127303">MTTRLPGWLTGVLDLVGMHFPEGDEDKLAQRGHAFDAEAAALEADGDEFKRIVGLIEEAVGGKIETAVKEFIDQLVTQSLRPDQQNQKQLAEQARAMAEATQFGKYEIILTLAALAVQLLWCAANFWNGSGEVEAAAAVAVTRGIVADILEQIGLKTLAKIASSQVVKFAAKQAAIGAAMGAGVDAGAQGLQIAQGTRHGFDVKQFAADTAAGAVGGAVGGLAGHAVAGKEAQTLLGKLGKNALGGAVGGGAGAVAGGLTGGLIQGGISHALDGAGGQALLGGVMGAGAGARGAHFAPEAKPVEAAPAHEAPHIDIGKPGEAVPSAKPGGTGEPTPSSALAAQEHPNGQGHDTAAPVAQPREDPAARDQHEQSAQAVSPADQRSTVGEPKPGTEQRATPNGDPQRAVPSSDPTRTTSPNGDRPLTGREQPAPNTSGERAAAPGPRLPEQPAASLSNTARDKHLAGAASATTREAPVVKATEPVTAKTSEPVRAVAGVPEARPVEQRPAVEPKHAEGNTTEVEPSARRDDHAGISREADTGAPRDTGRSPEDSTHGHSYHTNDSTLSREHHDSVPPRENGSDDHTAMLRDVLDGREPLFHGDEPTPVEKQALRDLWEHATPEERAELFKQHPMFGEHAELPTRETDQHARQAAESLRDELRDKQDREGLTRDEQRRLRALDNILDSVHYGPDQTPRFLLGFEHDGRSITSIGNPDTSTHTVVFAPGTFTSHEKLNQHLEDRSVKNLCGLREPEQKPGYMEVSRRMHDSLAYEVGHENVAVVDYQNYHAPQHLKRPWSGAANPKYAKAGAGALRNHCDRLQHTNQVEGNKLLVTGHSYGTVLVGEAAKGGHGLNADGILNLGSPGLRVADVTGLQLKGQHLSPGDGRVHTMTRPDDPIRLVDYARKLHLDKLGIGHGLMPHHEAFGSTVHTTGHDPAGPRHHDPHSAYFDERGVEMKNIGKIADKLDQLPEPPPEIKPRPDSTSGPHSPDTEHPHPSPDESYIASDLARDTAHSIYECAVAAEPAISGTVVEAVSSVGGHMERFEYRLKTEHSLARKLDSELEFVDPSDLEKIEKVKADIKDSVRYTAIVPDDGYWASGNSVAAALSDKGYTLQKSPPGWAREGYKGRNMTFKGPDGVEFEVQVHTRSSLDAAEQAHKLYEVERLPTTPLEEKQRLREIMRAIFDQVPVPPGTPWKD</sequence>
<dbReference type="STRING" id="679197.HMPREF9336_00416"/>
<organism evidence="3 4">
    <name type="scientific">Segniliparus rugosus (strain ATCC BAA-974 / DSM 45345 / CCUG 50838 / CIP 108380 / JCM 13579 / CDC 945)</name>
    <dbReference type="NCBI Taxonomy" id="679197"/>
    <lineage>
        <taxon>Bacteria</taxon>
        <taxon>Bacillati</taxon>
        <taxon>Actinomycetota</taxon>
        <taxon>Actinomycetes</taxon>
        <taxon>Mycobacteriales</taxon>
        <taxon>Segniliparaceae</taxon>
        <taxon>Segniliparus</taxon>
    </lineage>
</organism>
<dbReference type="HOGENOM" id="CLU_271359_0_0_11"/>
<name>E5XLP7_SEGRC</name>
<gene>
    <name evidence="3" type="ORF">HMPREF9336_00416</name>
</gene>
<feature type="compositionally biased region" description="Basic and acidic residues" evidence="1">
    <location>
        <begin position="523"/>
        <end position="538"/>
    </location>
</feature>
<keyword evidence="4" id="KW-1185">Reference proteome</keyword>
<dbReference type="eggNOG" id="COG3266">
    <property type="taxonomic scope" value="Bacteria"/>
</dbReference>
<dbReference type="Pfam" id="PF25547">
    <property type="entry name" value="WXG100_2"/>
    <property type="match status" value="1"/>
</dbReference>
<dbReference type="EMBL" id="ACZI02000003">
    <property type="protein sequence ID" value="EFV14725.1"/>
    <property type="molecule type" value="Genomic_DNA"/>
</dbReference>
<feature type="compositionally biased region" description="Basic and acidic residues" evidence="1">
    <location>
        <begin position="544"/>
        <end position="554"/>
    </location>
</feature>
<feature type="compositionally biased region" description="Basic and acidic residues" evidence="1">
    <location>
        <begin position="962"/>
        <end position="978"/>
    </location>
</feature>
<feature type="compositionally biased region" description="Basic and acidic residues" evidence="1">
    <location>
        <begin position="935"/>
        <end position="945"/>
    </location>
</feature>
<evidence type="ECO:0000259" key="2">
    <source>
        <dbReference type="Pfam" id="PF25547"/>
    </source>
</evidence>
<dbReference type="InterPro" id="IPR029058">
    <property type="entry name" value="AB_hydrolase_fold"/>
</dbReference>
<reference evidence="3 4" key="1">
    <citation type="journal article" date="2011" name="Stand. Genomic Sci.">
        <title>High quality draft genome sequence of Segniliparus rugosus CDC 945(T)= (ATCC BAA-974(T)).</title>
        <authorList>
            <person name="Earl A.M."/>
            <person name="Desjardins C.A."/>
            <person name="Fitzgerald M.G."/>
            <person name="Arachchi H.M."/>
            <person name="Zeng Q."/>
            <person name="Mehta T."/>
            <person name="Griggs A."/>
            <person name="Birren B.W."/>
            <person name="Toney N.C."/>
            <person name="Carr J."/>
            <person name="Posey J."/>
            <person name="Butler W.R."/>
        </authorList>
    </citation>
    <scope>NUCLEOTIDE SEQUENCE [LARGE SCALE GENOMIC DNA]</scope>
    <source>
        <strain evidence="4">ATCC BAA-974 / DSM 45345 / CCUG 50838 / CIP 108380 / JCM 13579 / CDC 945</strain>
    </source>
</reference>
<feature type="compositionally biased region" description="Polar residues" evidence="1">
    <location>
        <begin position="410"/>
        <end position="419"/>
    </location>
</feature>
<feature type="compositionally biased region" description="Basic and acidic residues" evidence="1">
    <location>
        <begin position="987"/>
        <end position="996"/>
    </location>
</feature>
<protein>
    <recommendedName>
        <fullName evidence="2">Outer membrane channel protein CpnT-like N-terminal domain-containing protein</fullName>
    </recommendedName>
</protein>
<dbReference type="RefSeq" id="WP_007467361.1">
    <property type="nucleotide sequence ID" value="NZ_KI391954.1"/>
</dbReference>
<accession>E5XLP7</accession>
<dbReference type="InterPro" id="IPR057746">
    <property type="entry name" value="CpnT-like_N"/>
</dbReference>
<proteinExistence type="predicted"/>
<feature type="region of interest" description="Disordered" evidence="1">
    <location>
        <begin position="962"/>
        <end position="1000"/>
    </location>
</feature>
<feature type="compositionally biased region" description="Basic and acidic residues" evidence="1">
    <location>
        <begin position="501"/>
        <end position="515"/>
    </location>
</feature>
<comment type="caution">
    <text evidence="3">The sequence shown here is derived from an EMBL/GenBank/DDBJ whole genome shotgun (WGS) entry which is preliminary data.</text>
</comment>
<feature type="region of interest" description="Disordered" evidence="1">
    <location>
        <begin position="925"/>
        <end position="945"/>
    </location>
</feature>
<feature type="compositionally biased region" description="Basic and acidic residues" evidence="1">
    <location>
        <begin position="360"/>
        <end position="371"/>
    </location>
</feature>
<evidence type="ECO:0000313" key="4">
    <source>
        <dbReference type="Proteomes" id="UP000004816"/>
    </source>
</evidence>
<dbReference type="AlphaFoldDB" id="E5XLP7"/>
<feature type="region of interest" description="Disordered" evidence="1">
    <location>
        <begin position="638"/>
        <end position="672"/>
    </location>
</feature>
<feature type="domain" description="Outer membrane channel protein CpnT-like N-terminal" evidence="2">
    <location>
        <begin position="12"/>
        <end position="139"/>
    </location>
</feature>